<comment type="caution">
    <text evidence="2">The sequence shown here is derived from an EMBL/GenBank/DDBJ whole genome shotgun (WGS) entry which is preliminary data.</text>
</comment>
<feature type="compositionally biased region" description="Basic and acidic residues" evidence="1">
    <location>
        <begin position="51"/>
        <end position="63"/>
    </location>
</feature>
<reference evidence="2" key="2">
    <citation type="submission" date="2020-10" db="EMBL/GenBank/DDBJ databases">
        <authorList>
            <person name="Cooper E.A."/>
            <person name="Brenton Z.W."/>
            <person name="Flinn B.S."/>
            <person name="Jenkins J."/>
            <person name="Shu S."/>
            <person name="Flowers D."/>
            <person name="Luo F."/>
            <person name="Wang Y."/>
            <person name="Xia P."/>
            <person name="Barry K."/>
            <person name="Daum C."/>
            <person name="Lipzen A."/>
            <person name="Yoshinaga Y."/>
            <person name="Schmutz J."/>
            <person name="Saski C."/>
            <person name="Vermerris W."/>
            <person name="Kresovich S."/>
        </authorList>
    </citation>
    <scope>NUCLEOTIDE SEQUENCE</scope>
</reference>
<feature type="region of interest" description="Disordered" evidence="1">
    <location>
        <begin position="15"/>
        <end position="93"/>
    </location>
</feature>
<dbReference type="Proteomes" id="UP000807115">
    <property type="component" value="Chromosome 10"/>
</dbReference>
<dbReference type="EMBL" id="CM027689">
    <property type="protein sequence ID" value="KAG0512422.1"/>
    <property type="molecule type" value="Genomic_DNA"/>
</dbReference>
<organism evidence="2 3">
    <name type="scientific">Sorghum bicolor</name>
    <name type="common">Sorghum</name>
    <name type="synonym">Sorghum vulgare</name>
    <dbReference type="NCBI Taxonomy" id="4558"/>
    <lineage>
        <taxon>Eukaryota</taxon>
        <taxon>Viridiplantae</taxon>
        <taxon>Streptophyta</taxon>
        <taxon>Embryophyta</taxon>
        <taxon>Tracheophyta</taxon>
        <taxon>Spermatophyta</taxon>
        <taxon>Magnoliopsida</taxon>
        <taxon>Liliopsida</taxon>
        <taxon>Poales</taxon>
        <taxon>Poaceae</taxon>
        <taxon>PACMAD clade</taxon>
        <taxon>Panicoideae</taxon>
        <taxon>Andropogonodae</taxon>
        <taxon>Andropogoneae</taxon>
        <taxon>Sorghinae</taxon>
        <taxon>Sorghum</taxon>
    </lineage>
</organism>
<reference evidence="2" key="1">
    <citation type="journal article" date="2019" name="BMC Genomics">
        <title>A new reference genome for Sorghum bicolor reveals high levels of sequence similarity between sweet and grain genotypes: implications for the genetics of sugar metabolism.</title>
        <authorList>
            <person name="Cooper E.A."/>
            <person name="Brenton Z.W."/>
            <person name="Flinn B.S."/>
            <person name="Jenkins J."/>
            <person name="Shu S."/>
            <person name="Flowers D."/>
            <person name="Luo F."/>
            <person name="Wang Y."/>
            <person name="Xia P."/>
            <person name="Barry K."/>
            <person name="Daum C."/>
            <person name="Lipzen A."/>
            <person name="Yoshinaga Y."/>
            <person name="Schmutz J."/>
            <person name="Saski C."/>
            <person name="Vermerris W."/>
            <person name="Kresovich S."/>
        </authorList>
    </citation>
    <scope>NUCLEOTIDE SEQUENCE</scope>
</reference>
<feature type="compositionally biased region" description="Low complexity" evidence="1">
    <location>
        <begin position="18"/>
        <end position="29"/>
    </location>
</feature>
<protein>
    <submittedName>
        <fullName evidence="2">Uncharacterized protein</fullName>
    </submittedName>
</protein>
<name>A0A921Q144_SORBI</name>
<evidence type="ECO:0000313" key="2">
    <source>
        <dbReference type="EMBL" id="KAG0512422.1"/>
    </source>
</evidence>
<proteinExistence type="predicted"/>
<gene>
    <name evidence="2" type="ORF">BDA96_10G011700</name>
</gene>
<accession>A0A921Q144</accession>
<evidence type="ECO:0000313" key="3">
    <source>
        <dbReference type="Proteomes" id="UP000807115"/>
    </source>
</evidence>
<dbReference type="AlphaFoldDB" id="A0A921Q144"/>
<evidence type="ECO:0000256" key="1">
    <source>
        <dbReference type="SAM" id="MobiDB-lite"/>
    </source>
</evidence>
<sequence length="93" mass="10225">MVKSPISIGSFSALWQLPTPTGSSTSSGPAQGATVGMQRRRRRSQPPPLDSRPRDYASRRQERPFQQPARARIGVASRSRRPRVPCSEAAIKP</sequence>